<dbReference type="STRING" id="1802593.A2172_05045"/>
<proteinExistence type="inferred from homology"/>
<dbReference type="EMBL" id="MHCP01000019">
    <property type="protein sequence ID" value="OGY23872.1"/>
    <property type="molecule type" value="Genomic_DNA"/>
</dbReference>
<dbReference type="PROSITE" id="PS50893">
    <property type="entry name" value="ABC_TRANSPORTER_2"/>
    <property type="match status" value="1"/>
</dbReference>
<keyword evidence="2" id="KW-0547">Nucleotide-binding</keyword>
<dbReference type="GO" id="GO:0005524">
    <property type="term" value="F:ATP binding"/>
    <property type="evidence" value="ECO:0007669"/>
    <property type="project" value="UniProtKB-KW"/>
</dbReference>
<dbReference type="Pfam" id="PF00005">
    <property type="entry name" value="ABC_tran"/>
    <property type="match status" value="1"/>
</dbReference>
<evidence type="ECO:0000256" key="3">
    <source>
        <dbReference type="ARBA" id="ARBA00022840"/>
    </source>
</evidence>
<evidence type="ECO:0000256" key="2">
    <source>
        <dbReference type="ARBA" id="ARBA00022741"/>
    </source>
</evidence>
<dbReference type="CDD" id="cd03217">
    <property type="entry name" value="ABC_FeS_Assembly"/>
    <property type="match status" value="1"/>
</dbReference>
<keyword evidence="3" id="KW-0067">ATP-binding</keyword>
<accession>A0A1G1W874</accession>
<reference evidence="5 6" key="1">
    <citation type="journal article" date="2016" name="Nat. Commun.">
        <title>Thousands of microbial genomes shed light on interconnected biogeochemical processes in an aquifer system.</title>
        <authorList>
            <person name="Anantharaman K."/>
            <person name="Brown C.T."/>
            <person name="Hug L.A."/>
            <person name="Sharon I."/>
            <person name="Castelle C.J."/>
            <person name="Probst A.J."/>
            <person name="Thomas B.C."/>
            <person name="Singh A."/>
            <person name="Wilkins M.J."/>
            <person name="Karaoz U."/>
            <person name="Brodie E.L."/>
            <person name="Williams K.H."/>
            <person name="Hubbard S.S."/>
            <person name="Banfield J.F."/>
        </authorList>
    </citation>
    <scope>NUCLEOTIDE SEQUENCE [LARGE SCALE GENOMIC DNA]</scope>
</reference>
<comment type="caution">
    <text evidence="5">The sequence shown here is derived from an EMBL/GenBank/DDBJ whole genome shotgun (WGS) entry which is preliminary data.</text>
</comment>
<feature type="domain" description="ABC transporter" evidence="4">
    <location>
        <begin position="2"/>
        <end position="242"/>
    </location>
</feature>
<dbReference type="InterPro" id="IPR003439">
    <property type="entry name" value="ABC_transporter-like_ATP-bd"/>
</dbReference>
<evidence type="ECO:0000259" key="4">
    <source>
        <dbReference type="PROSITE" id="PS50893"/>
    </source>
</evidence>
<dbReference type="PANTHER" id="PTHR43204">
    <property type="entry name" value="ABC TRANSPORTER I FAMILY MEMBER 6, CHLOROPLASTIC"/>
    <property type="match status" value="1"/>
</dbReference>
<dbReference type="Gene3D" id="3.40.50.300">
    <property type="entry name" value="P-loop containing nucleotide triphosphate hydrolases"/>
    <property type="match status" value="1"/>
</dbReference>
<dbReference type="PANTHER" id="PTHR43204:SF1">
    <property type="entry name" value="ABC TRANSPORTER I FAMILY MEMBER 6, CHLOROPLASTIC"/>
    <property type="match status" value="1"/>
</dbReference>
<dbReference type="InterPro" id="IPR010230">
    <property type="entry name" value="FeS-cluster_ATPase_SufC"/>
</dbReference>
<dbReference type="InterPro" id="IPR027417">
    <property type="entry name" value="P-loop_NTPase"/>
</dbReference>
<organism evidence="5 6">
    <name type="scientific">Candidatus Woykebacteria bacterium RBG_13_40_15</name>
    <dbReference type="NCBI Taxonomy" id="1802593"/>
    <lineage>
        <taxon>Bacteria</taxon>
        <taxon>Candidatus Woykeibacteriota</taxon>
    </lineage>
</organism>
<gene>
    <name evidence="5" type="ORF">A2172_05045</name>
</gene>
<dbReference type="SUPFAM" id="SSF52540">
    <property type="entry name" value="P-loop containing nucleoside triphosphate hydrolases"/>
    <property type="match status" value="1"/>
</dbReference>
<sequence>MLEIKDVRVSSDSKEIVRGINLKIKPGEINILMGPNASGKSTLSLALAGHPNYKITSGKIILDKKDITNLNPDKRAKRGLFLGMQYPISVPGVSVVNFLRSSYQSVKNKKAAPKEFIGVLDRKLQSFKFNESLLEREVNEGFSGGEKKKFEILQLELLKPKYAILDEPDSGLDIDALSVVATKIKQAAKAGTGILLITHYQRILKYLPIDCVHVLFDGRLIESGGQKLAQEIENKGYKSLVKQYGK</sequence>
<evidence type="ECO:0000313" key="5">
    <source>
        <dbReference type="EMBL" id="OGY23872.1"/>
    </source>
</evidence>
<comment type="similarity">
    <text evidence="1">Belongs to the ABC transporter superfamily. Ycf16 family.</text>
</comment>
<dbReference type="AlphaFoldDB" id="A0A1G1W874"/>
<evidence type="ECO:0000313" key="6">
    <source>
        <dbReference type="Proteomes" id="UP000176631"/>
    </source>
</evidence>
<dbReference type="Proteomes" id="UP000176631">
    <property type="component" value="Unassembled WGS sequence"/>
</dbReference>
<name>A0A1G1W874_9BACT</name>
<dbReference type="GO" id="GO:0016887">
    <property type="term" value="F:ATP hydrolysis activity"/>
    <property type="evidence" value="ECO:0007669"/>
    <property type="project" value="InterPro"/>
</dbReference>
<dbReference type="NCBIfam" id="TIGR01978">
    <property type="entry name" value="sufC"/>
    <property type="match status" value="1"/>
</dbReference>
<protein>
    <submittedName>
        <fullName evidence="5">Fe-S cluster assembly ATPase SufC</fullName>
    </submittedName>
</protein>
<evidence type="ECO:0000256" key="1">
    <source>
        <dbReference type="ARBA" id="ARBA00006216"/>
    </source>
</evidence>